<sequence length="237" mass="25390">MRAHTQGSMRTVTTEEMIAAGGVRVDILEDARTMDAGQFPAMEDLPDNVQMGVAESERETGKLGRTVTIHATQYPDNDSEESYARGREDGQPTSRSDHSAAGSRGMVDLSEIISDAVVAKLQQSQSENAVSAGSVQPLKVTAHSEEQFEEKPMVDAAATGAAMLEGSQEVRSEGQSEEKPTTDATAACSEEQPKEESVVKPPAAASTEPPRWHAGMCPTEHAGRRDSSGLYSKYLHI</sequence>
<feature type="compositionally biased region" description="Basic and acidic residues" evidence="1">
    <location>
        <begin position="168"/>
        <end position="181"/>
    </location>
</feature>
<keyword evidence="3" id="KW-1185">Reference proteome</keyword>
<dbReference type="AlphaFoldDB" id="A0AAE0BY54"/>
<accession>A0AAE0BY54</accession>
<gene>
    <name evidence="2" type="ORF">CYMTET_46340</name>
</gene>
<evidence type="ECO:0000256" key="1">
    <source>
        <dbReference type="SAM" id="MobiDB-lite"/>
    </source>
</evidence>
<reference evidence="2 3" key="1">
    <citation type="journal article" date="2015" name="Genome Biol. Evol.">
        <title>Comparative Genomics of a Bacterivorous Green Alga Reveals Evolutionary Causalities and Consequences of Phago-Mixotrophic Mode of Nutrition.</title>
        <authorList>
            <person name="Burns J.A."/>
            <person name="Paasch A."/>
            <person name="Narechania A."/>
            <person name="Kim E."/>
        </authorList>
    </citation>
    <scope>NUCLEOTIDE SEQUENCE [LARGE SCALE GENOMIC DNA]</scope>
    <source>
        <strain evidence="2 3">PLY_AMNH</strain>
    </source>
</reference>
<evidence type="ECO:0000313" key="2">
    <source>
        <dbReference type="EMBL" id="KAK3244035.1"/>
    </source>
</evidence>
<feature type="region of interest" description="Disordered" evidence="1">
    <location>
        <begin position="54"/>
        <end position="103"/>
    </location>
</feature>
<dbReference type="EMBL" id="LGRX02032382">
    <property type="protein sequence ID" value="KAK3244035.1"/>
    <property type="molecule type" value="Genomic_DNA"/>
</dbReference>
<organism evidence="2 3">
    <name type="scientific">Cymbomonas tetramitiformis</name>
    <dbReference type="NCBI Taxonomy" id="36881"/>
    <lineage>
        <taxon>Eukaryota</taxon>
        <taxon>Viridiplantae</taxon>
        <taxon>Chlorophyta</taxon>
        <taxon>Pyramimonadophyceae</taxon>
        <taxon>Pyramimonadales</taxon>
        <taxon>Pyramimonadaceae</taxon>
        <taxon>Cymbomonas</taxon>
    </lineage>
</organism>
<comment type="caution">
    <text evidence="2">The sequence shown here is derived from an EMBL/GenBank/DDBJ whole genome shotgun (WGS) entry which is preliminary data.</text>
</comment>
<evidence type="ECO:0000313" key="3">
    <source>
        <dbReference type="Proteomes" id="UP001190700"/>
    </source>
</evidence>
<name>A0AAE0BY54_9CHLO</name>
<feature type="region of interest" description="Disordered" evidence="1">
    <location>
        <begin position="165"/>
        <end position="237"/>
    </location>
</feature>
<feature type="compositionally biased region" description="Basic and acidic residues" evidence="1">
    <location>
        <begin position="82"/>
        <end position="98"/>
    </location>
</feature>
<protein>
    <submittedName>
        <fullName evidence="2">Uncharacterized protein</fullName>
    </submittedName>
</protein>
<proteinExistence type="predicted"/>
<dbReference type="Proteomes" id="UP001190700">
    <property type="component" value="Unassembled WGS sequence"/>
</dbReference>